<dbReference type="AlphaFoldDB" id="A0A267EJ27"/>
<dbReference type="EMBL" id="NIVC01004601">
    <property type="protein sequence ID" value="PAA47040.1"/>
    <property type="molecule type" value="Genomic_DNA"/>
</dbReference>
<evidence type="ECO:0000313" key="3">
    <source>
        <dbReference type="EMBL" id="PAA61520.1"/>
    </source>
</evidence>
<organism evidence="3 4">
    <name type="scientific">Macrostomum lignano</name>
    <dbReference type="NCBI Taxonomy" id="282301"/>
    <lineage>
        <taxon>Eukaryota</taxon>
        <taxon>Metazoa</taxon>
        <taxon>Spiralia</taxon>
        <taxon>Lophotrochozoa</taxon>
        <taxon>Platyhelminthes</taxon>
        <taxon>Rhabditophora</taxon>
        <taxon>Macrostomorpha</taxon>
        <taxon>Macrostomida</taxon>
        <taxon>Macrostomidae</taxon>
        <taxon>Macrostomum</taxon>
    </lineage>
</organism>
<name>A0A267EJ27_9PLAT</name>
<proteinExistence type="predicted"/>
<protein>
    <recommendedName>
        <fullName evidence="1">Tudor domain-containing protein</fullName>
    </recommendedName>
</protein>
<evidence type="ECO:0000313" key="2">
    <source>
        <dbReference type="EMBL" id="PAA47040.1"/>
    </source>
</evidence>
<gene>
    <name evidence="3" type="ORF">BOX15_Mlig024212g2</name>
    <name evidence="2" type="ORF">BOX15_Mlig024212g4</name>
</gene>
<comment type="caution">
    <text evidence="3">The sequence shown here is derived from an EMBL/GenBank/DDBJ whole genome shotgun (WGS) entry which is preliminary data.</text>
</comment>
<evidence type="ECO:0000313" key="4">
    <source>
        <dbReference type="Proteomes" id="UP000215902"/>
    </source>
</evidence>
<dbReference type="Gene3D" id="2.30.30.140">
    <property type="match status" value="1"/>
</dbReference>
<accession>A0A267EJ27</accession>
<dbReference type="InterPro" id="IPR035437">
    <property type="entry name" value="SNase_OB-fold_sf"/>
</dbReference>
<evidence type="ECO:0000259" key="1">
    <source>
        <dbReference type="Pfam" id="PF00567"/>
    </source>
</evidence>
<reference evidence="3 4" key="1">
    <citation type="submission" date="2017-06" db="EMBL/GenBank/DDBJ databases">
        <title>A platform for efficient transgenesis in Macrostomum lignano, a flatworm model organism for stem cell research.</title>
        <authorList>
            <person name="Berezikov E."/>
        </authorList>
    </citation>
    <scope>NUCLEOTIDE SEQUENCE [LARGE SCALE GENOMIC DNA]</scope>
    <source>
        <strain evidence="3">DV1</strain>
        <tissue evidence="3">Whole organism</tissue>
    </source>
</reference>
<dbReference type="Proteomes" id="UP000215902">
    <property type="component" value="Unassembled WGS sequence"/>
</dbReference>
<keyword evidence="4" id="KW-1185">Reference proteome</keyword>
<dbReference type="InterPro" id="IPR002999">
    <property type="entry name" value="Tudor"/>
</dbReference>
<feature type="domain" description="Tudor" evidence="1">
    <location>
        <begin position="25"/>
        <end position="129"/>
    </location>
</feature>
<dbReference type="SUPFAM" id="SSF63748">
    <property type="entry name" value="Tudor/PWWP/MBT"/>
    <property type="match status" value="1"/>
</dbReference>
<dbReference type="EMBL" id="NIVC01002022">
    <property type="protein sequence ID" value="PAA61520.1"/>
    <property type="molecule type" value="Genomic_DNA"/>
</dbReference>
<dbReference type="Pfam" id="PF00567">
    <property type="entry name" value="TUDOR"/>
    <property type="match status" value="1"/>
</dbReference>
<dbReference type="Gene3D" id="2.40.50.90">
    <property type="match status" value="1"/>
</dbReference>
<sequence>MANPANSASSRMPIASRDHQFAIPIRIVYVNSLNNFHFILEEDYAKLNELMSAMYQFYSSPNSASVVCTSKLKLGSLYSLYAYNEWYRARLLSVDQQQPIPDQQVVGSMQFELIDFGELIAVPCMELHRVARLLVRFAEMKPAALLGRLASVYPKPEETFNAAQALHNLVNKRVMYAFCRRAVNPASPTEQVANENGVSLAAKQSQTIIYHLDLFFVPTGWFQTECHYNGVDGKLLKAGLVHNRQDHLEVMHIGAVPCEYCGNGKEN</sequence>